<sequence length="104" mass="12050">FWLLTVVLVCGSFIILLFARYQSLLSPWSKLRVSQNCRIVFYVYVHASLSLIPIGYLLVDTPLEVQKKMLQYFELDWIADGKVFGIFNGVQRYSQNIVFVVVLV</sequence>
<accession>A0AAV5VSQ3</accession>
<name>A0AAV5VSQ3_9BILA</name>
<feature type="non-terminal residue" evidence="2">
    <location>
        <position position="1"/>
    </location>
</feature>
<keyword evidence="1" id="KW-0472">Membrane</keyword>
<feature type="transmembrane region" description="Helical" evidence="1">
    <location>
        <begin position="39"/>
        <end position="59"/>
    </location>
</feature>
<evidence type="ECO:0000256" key="1">
    <source>
        <dbReference type="SAM" id="Phobius"/>
    </source>
</evidence>
<evidence type="ECO:0000313" key="3">
    <source>
        <dbReference type="Proteomes" id="UP001432322"/>
    </source>
</evidence>
<dbReference type="AlphaFoldDB" id="A0AAV5VSQ3"/>
<comment type="caution">
    <text evidence="2">The sequence shown here is derived from an EMBL/GenBank/DDBJ whole genome shotgun (WGS) entry which is preliminary data.</text>
</comment>
<evidence type="ECO:0000313" key="2">
    <source>
        <dbReference type="EMBL" id="GMT21737.1"/>
    </source>
</evidence>
<proteinExistence type="predicted"/>
<keyword evidence="3" id="KW-1185">Reference proteome</keyword>
<organism evidence="2 3">
    <name type="scientific">Pristionchus fissidentatus</name>
    <dbReference type="NCBI Taxonomy" id="1538716"/>
    <lineage>
        <taxon>Eukaryota</taxon>
        <taxon>Metazoa</taxon>
        <taxon>Ecdysozoa</taxon>
        <taxon>Nematoda</taxon>
        <taxon>Chromadorea</taxon>
        <taxon>Rhabditida</taxon>
        <taxon>Rhabditina</taxon>
        <taxon>Diplogasteromorpha</taxon>
        <taxon>Diplogasteroidea</taxon>
        <taxon>Neodiplogasteridae</taxon>
        <taxon>Pristionchus</taxon>
    </lineage>
</organism>
<dbReference type="Proteomes" id="UP001432322">
    <property type="component" value="Unassembled WGS sequence"/>
</dbReference>
<feature type="non-terminal residue" evidence="2">
    <location>
        <position position="104"/>
    </location>
</feature>
<keyword evidence="1" id="KW-1133">Transmembrane helix</keyword>
<dbReference type="EMBL" id="BTSY01000004">
    <property type="protein sequence ID" value="GMT21737.1"/>
    <property type="molecule type" value="Genomic_DNA"/>
</dbReference>
<protein>
    <recommendedName>
        <fullName evidence="4">G protein-coupled receptor</fullName>
    </recommendedName>
</protein>
<keyword evidence="1" id="KW-0812">Transmembrane</keyword>
<reference evidence="2" key="1">
    <citation type="submission" date="2023-10" db="EMBL/GenBank/DDBJ databases">
        <title>Genome assembly of Pristionchus species.</title>
        <authorList>
            <person name="Yoshida K."/>
            <person name="Sommer R.J."/>
        </authorList>
    </citation>
    <scope>NUCLEOTIDE SEQUENCE</scope>
    <source>
        <strain evidence="2">RS5133</strain>
    </source>
</reference>
<gene>
    <name evidence="2" type="ORF">PFISCL1PPCAC_13034</name>
</gene>
<evidence type="ECO:0008006" key="4">
    <source>
        <dbReference type="Google" id="ProtNLM"/>
    </source>
</evidence>